<proteinExistence type="predicted"/>
<dbReference type="Proteomes" id="UP000462621">
    <property type="component" value="Unassembled WGS sequence"/>
</dbReference>
<evidence type="ECO:0000313" key="2">
    <source>
        <dbReference type="Proteomes" id="UP000462621"/>
    </source>
</evidence>
<protein>
    <submittedName>
        <fullName evidence="1">HAD-IA family hydrolase</fullName>
    </submittedName>
</protein>
<dbReference type="GO" id="GO:0016787">
    <property type="term" value="F:hydrolase activity"/>
    <property type="evidence" value="ECO:0007669"/>
    <property type="project" value="UniProtKB-KW"/>
</dbReference>
<accession>A0A7X4LQ79</accession>
<dbReference type="Gene3D" id="1.10.150.400">
    <property type="match status" value="1"/>
</dbReference>
<evidence type="ECO:0000313" key="1">
    <source>
        <dbReference type="EMBL" id="MZI96134.1"/>
    </source>
</evidence>
<keyword evidence="2" id="KW-1185">Reference proteome</keyword>
<comment type="caution">
    <text evidence="1">The sequence shown here is derived from an EMBL/GenBank/DDBJ whole genome shotgun (WGS) entry which is preliminary data.</text>
</comment>
<dbReference type="InterPro" id="IPR007739">
    <property type="entry name" value="RgpF"/>
</dbReference>
<reference evidence="1 2" key="1">
    <citation type="submission" date="2019-10" db="EMBL/GenBank/DDBJ databases">
        <title>Vibrio sp. nov. isolated from a shrimp pond.</title>
        <authorList>
            <person name="Gomez-Gil B."/>
            <person name="Enciso-Ibarra J."/>
            <person name="Enciso-Ibarra K."/>
            <person name="Bolan-Mejia C."/>
        </authorList>
    </citation>
    <scope>NUCLEOTIDE SEQUENCE [LARGE SCALE GENOMIC DNA]</scope>
    <source>
        <strain evidence="1 2">CAIM 722</strain>
    </source>
</reference>
<keyword evidence="1" id="KW-0378">Hydrolase</keyword>
<sequence>MNYRAMVKQRFPLVENALRRNASLMSLAVKVESALMRRNIRRSTKKMKGSNRLVTDEAVRYLQQAKLQGLFDYQWYCDVQQCGFESELSAFSDYLYKSTFSAVSPSPAFDNLSYTKRNIDVFHERVSPLTHYLESGINEGRIISPFYPKWSPTDKLLINPSLKDLKNLKVAICLHVFYEDFIEYYAQCLKDFPVKVDLFVSVSDSNYQRTVDKYLGCLDSVNHIEVVEVPNRGRNFGPLLVEFGEKLLNYDLFCHLHSKKSLYSGRQQTQWADYLGEYLLNDHHVITKMLTYMVSNPECGIYYPTSFSMMPDWVNHWLKNKPHRGEFFKQWGIEDHSDFLPYPVGGMFWAKPQALKPLLEKVYRYEDFPVEPLPNDGSELHALERCIGLLAEKSGYRQLFYYPELGSFTHDQSYVFANYVNNAEELYHKLAPFETISFDVFDTLVRRSHFVPDYAKLKLGKYLQQQVVVNDAHEFVKARNQAEFEVRKQNNFQGDVTIFATYQQLAKTYQWDENTAHQYAEMEFGYDLEMIESKDEMVDIANRFITQGKQVYIISDTYYTEYQIVLMLRKAGVANGYQLFVSSEKGLRKDNATMWSYIAGELKNKGRFVHVGDNAVADAQLPGDFGLANLHILNPADKWQAAGWHNPLVGDDQLNEQLILKWGPLISQFGRYPFLGE</sequence>
<dbReference type="InterPro" id="IPR036412">
    <property type="entry name" value="HAD-like_sf"/>
</dbReference>
<dbReference type="Pfam" id="PF05045">
    <property type="entry name" value="RgpF"/>
    <property type="match status" value="1"/>
</dbReference>
<dbReference type="InterPro" id="IPR023214">
    <property type="entry name" value="HAD_sf"/>
</dbReference>
<dbReference type="InterPro" id="IPR006439">
    <property type="entry name" value="HAD-SF_hydro_IA"/>
</dbReference>
<dbReference type="EMBL" id="WEKT01000105">
    <property type="protein sequence ID" value="MZI96134.1"/>
    <property type="molecule type" value="Genomic_DNA"/>
</dbReference>
<dbReference type="AlphaFoldDB" id="A0A7X4LQ79"/>
<dbReference type="NCBIfam" id="TIGR01549">
    <property type="entry name" value="HAD-SF-IA-v1"/>
    <property type="match status" value="1"/>
</dbReference>
<dbReference type="RefSeq" id="WP_161158626.1">
    <property type="nucleotide sequence ID" value="NZ_WEKT01000105.1"/>
</dbReference>
<name>A0A7X4LQ79_9VIBR</name>
<dbReference type="Gene3D" id="3.40.50.1000">
    <property type="entry name" value="HAD superfamily/HAD-like"/>
    <property type="match status" value="1"/>
</dbReference>
<dbReference type="SUPFAM" id="SSF56784">
    <property type="entry name" value="HAD-like"/>
    <property type="match status" value="1"/>
</dbReference>
<gene>
    <name evidence="1" type="ORF">F9817_23435</name>
</gene>
<organism evidence="1 2">
    <name type="scientific">Vibrio eleionomae</name>
    <dbReference type="NCBI Taxonomy" id="2653505"/>
    <lineage>
        <taxon>Bacteria</taxon>
        <taxon>Pseudomonadati</taxon>
        <taxon>Pseudomonadota</taxon>
        <taxon>Gammaproteobacteria</taxon>
        <taxon>Vibrionales</taxon>
        <taxon>Vibrionaceae</taxon>
        <taxon>Vibrio</taxon>
    </lineage>
</organism>